<dbReference type="GO" id="GO:0035312">
    <property type="term" value="F:5'-3' DNA exonuclease activity"/>
    <property type="evidence" value="ECO:0007669"/>
    <property type="project" value="TreeGrafter"/>
</dbReference>
<evidence type="ECO:0008006" key="6">
    <source>
        <dbReference type="Google" id="ProtNLM"/>
    </source>
</evidence>
<dbReference type="Gene3D" id="3.60.15.10">
    <property type="entry name" value="Ribonuclease Z/Hydroxyacylglutathione hydrolase-like"/>
    <property type="match status" value="1"/>
</dbReference>
<gene>
    <name evidence="4" type="ORF">GDO78_005712</name>
</gene>
<dbReference type="SUPFAM" id="SSF56281">
    <property type="entry name" value="Metallo-hydrolase/oxidoreductase"/>
    <property type="match status" value="1"/>
</dbReference>
<reference evidence="4" key="1">
    <citation type="thesis" date="2020" institute="ProQuest LLC" country="789 East Eisenhower Parkway, Ann Arbor, MI, USA">
        <title>Comparative Genomics and Chromosome Evolution.</title>
        <authorList>
            <person name="Mudd A.B."/>
        </authorList>
    </citation>
    <scope>NUCLEOTIDE SEQUENCE</scope>
    <source>
        <strain evidence="4">HN-11 Male</strain>
        <tissue evidence="4">Kidney and liver</tissue>
    </source>
</reference>
<evidence type="ECO:0000256" key="2">
    <source>
        <dbReference type="ARBA" id="ARBA00022801"/>
    </source>
</evidence>
<keyword evidence="1" id="KW-0540">Nuclease</keyword>
<dbReference type="GO" id="GO:0036297">
    <property type="term" value="P:interstrand cross-link repair"/>
    <property type="evidence" value="ECO:0007669"/>
    <property type="project" value="TreeGrafter"/>
</dbReference>
<evidence type="ECO:0000313" key="5">
    <source>
        <dbReference type="Proteomes" id="UP000770717"/>
    </source>
</evidence>
<evidence type="ECO:0000313" key="4">
    <source>
        <dbReference type="EMBL" id="KAG9489943.1"/>
    </source>
</evidence>
<evidence type="ECO:0000256" key="1">
    <source>
        <dbReference type="ARBA" id="ARBA00022722"/>
    </source>
</evidence>
<dbReference type="GO" id="GO:0000723">
    <property type="term" value="P:telomere maintenance"/>
    <property type="evidence" value="ECO:0007669"/>
    <property type="project" value="TreeGrafter"/>
</dbReference>
<dbReference type="InterPro" id="IPR036866">
    <property type="entry name" value="RibonucZ/Hydroxyglut_hydro"/>
</dbReference>
<accession>A0A8J6FL11</accession>
<sequence>MSSFLGRMREYASISIDRFDRENLSAKAYFLSHCHKDHMKGLRGPLLKRRLESCLKVFLYCSPVTKELLLTNPKYAFWEKRIRAIEVDTPTQISLIDEATGDSEEVLITLLPAGHCPGSVM</sequence>
<dbReference type="AlphaFoldDB" id="A0A8J6FL11"/>
<dbReference type="GO" id="GO:0003684">
    <property type="term" value="F:damaged DNA binding"/>
    <property type="evidence" value="ECO:0007669"/>
    <property type="project" value="TreeGrafter"/>
</dbReference>
<organism evidence="4 5">
    <name type="scientific">Eleutherodactylus coqui</name>
    <name type="common">Puerto Rican coqui</name>
    <dbReference type="NCBI Taxonomy" id="57060"/>
    <lineage>
        <taxon>Eukaryota</taxon>
        <taxon>Metazoa</taxon>
        <taxon>Chordata</taxon>
        <taxon>Craniata</taxon>
        <taxon>Vertebrata</taxon>
        <taxon>Euteleostomi</taxon>
        <taxon>Amphibia</taxon>
        <taxon>Batrachia</taxon>
        <taxon>Anura</taxon>
        <taxon>Neobatrachia</taxon>
        <taxon>Hyloidea</taxon>
        <taxon>Eleutherodactylidae</taxon>
        <taxon>Eleutherodactylinae</taxon>
        <taxon>Eleutherodactylus</taxon>
        <taxon>Eleutherodactylus</taxon>
    </lineage>
</organism>
<name>A0A8J6FL11_ELECQ</name>
<dbReference type="GO" id="GO:0006303">
    <property type="term" value="P:double-strand break repair via nonhomologous end joining"/>
    <property type="evidence" value="ECO:0007669"/>
    <property type="project" value="TreeGrafter"/>
</dbReference>
<keyword evidence="3" id="KW-0269">Exonuclease</keyword>
<keyword evidence="2" id="KW-0378">Hydrolase</keyword>
<dbReference type="EMBL" id="WNTK01000002">
    <property type="protein sequence ID" value="KAG9489943.1"/>
    <property type="molecule type" value="Genomic_DNA"/>
</dbReference>
<evidence type="ECO:0000256" key="3">
    <source>
        <dbReference type="ARBA" id="ARBA00022839"/>
    </source>
</evidence>
<keyword evidence="5" id="KW-1185">Reference proteome</keyword>
<dbReference type="PANTHER" id="PTHR23240:SF8">
    <property type="entry name" value="PROTEIN ARTEMIS"/>
    <property type="match status" value="1"/>
</dbReference>
<dbReference type="PANTHER" id="PTHR23240">
    <property type="entry name" value="DNA CROSS-LINK REPAIR PROTEIN PSO2/SNM1-RELATED"/>
    <property type="match status" value="1"/>
</dbReference>
<dbReference type="OrthoDB" id="262529at2759"/>
<dbReference type="Proteomes" id="UP000770717">
    <property type="component" value="Unassembled WGS sequence"/>
</dbReference>
<comment type="caution">
    <text evidence="4">The sequence shown here is derived from an EMBL/GenBank/DDBJ whole genome shotgun (WGS) entry which is preliminary data.</text>
</comment>
<protein>
    <recommendedName>
        <fullName evidence="6">Protein artemis</fullName>
    </recommendedName>
</protein>
<proteinExistence type="predicted"/>